<reference evidence="10 11" key="1">
    <citation type="submission" date="2017-11" db="EMBL/GenBank/DDBJ databases">
        <title>De novo assembly and phasing of dikaryotic genomes from two isolates of Puccinia coronata f. sp. avenae, the causal agent of oat crown rust.</title>
        <authorList>
            <person name="Miller M.E."/>
            <person name="Zhang Y."/>
            <person name="Omidvar V."/>
            <person name="Sperschneider J."/>
            <person name="Schwessinger B."/>
            <person name="Raley C."/>
            <person name="Palmer J.M."/>
            <person name="Garnica D."/>
            <person name="Upadhyaya N."/>
            <person name="Rathjen J."/>
            <person name="Taylor J.M."/>
            <person name="Park R.F."/>
            <person name="Dodds P.N."/>
            <person name="Hirsch C.D."/>
            <person name="Kianian S.F."/>
            <person name="Figueroa M."/>
        </authorList>
    </citation>
    <scope>NUCLEOTIDE SEQUENCE [LARGE SCALE GENOMIC DNA]</scope>
    <source>
        <strain evidence="8">12NC29</strain>
        <strain evidence="9">12SD80</strain>
    </source>
</reference>
<keyword evidence="3" id="KW-0238">DNA-binding</keyword>
<comment type="caution">
    <text evidence="9">The sequence shown here is derived from an EMBL/GenBank/DDBJ whole genome shotgun (WGS) entry which is preliminary data.</text>
</comment>
<sequence>MEENPLGGPTPEDGVPAAHHQNFAGANNTRTTNTTTMKIPVTITRKQNSTTVTMATNAKGLLRSETIIVELQGALESSSKDLETEDPQATLEGAEIGLMDISNAEKPILRIGNHELEGKFVKLAKPLVVLRRQEIAEKRYPGIDDSEDHGGRARKTSHRFDIVDIIERKIFFSKRPQPIVVI</sequence>
<dbReference type="Proteomes" id="UP000235392">
    <property type="component" value="Unassembled WGS sequence"/>
</dbReference>
<keyword evidence="5" id="KW-0131">Cell cycle</keyword>
<dbReference type="OrthoDB" id="121932at2759"/>
<dbReference type="GO" id="GO:0006260">
    <property type="term" value="P:DNA replication"/>
    <property type="evidence" value="ECO:0007669"/>
    <property type="project" value="UniProtKB-KW"/>
</dbReference>
<dbReference type="PANTHER" id="PTHR28605">
    <property type="entry name" value="CTF8, CHROMOSOME TRANSMISSION FIDELITY FACTOR 8 HOMOLOG (S. CEREVISIAE)"/>
    <property type="match status" value="1"/>
</dbReference>
<accession>A0A2N5U891</accession>
<evidence type="ECO:0000256" key="6">
    <source>
        <dbReference type="ARBA" id="ARBA00038447"/>
    </source>
</evidence>
<keyword evidence="2" id="KW-0235">DNA replication</keyword>
<comment type="subcellular location">
    <subcellularLocation>
        <location evidence="1">Nucleus</location>
    </subcellularLocation>
</comment>
<dbReference type="PANTHER" id="PTHR28605:SF1">
    <property type="entry name" value="CHROMOSOME TRANSMISSION FIDELITY FACTOR 8"/>
    <property type="match status" value="1"/>
</dbReference>
<gene>
    <name evidence="8" type="ORF">PCANC_21595</name>
    <name evidence="9" type="ORF">PCASD_12352</name>
</gene>
<keyword evidence="4" id="KW-0539">Nucleus</keyword>
<keyword evidence="10" id="KW-1185">Reference proteome</keyword>
<evidence type="ECO:0000256" key="2">
    <source>
        <dbReference type="ARBA" id="ARBA00022705"/>
    </source>
</evidence>
<dbReference type="AlphaFoldDB" id="A0A2N5U891"/>
<evidence type="ECO:0000256" key="4">
    <source>
        <dbReference type="ARBA" id="ARBA00023242"/>
    </source>
</evidence>
<protein>
    <submittedName>
        <fullName evidence="9">Uncharacterized protein</fullName>
    </submittedName>
</protein>
<dbReference type="GO" id="GO:0003677">
    <property type="term" value="F:DNA binding"/>
    <property type="evidence" value="ECO:0007669"/>
    <property type="project" value="UniProtKB-KW"/>
</dbReference>
<evidence type="ECO:0000256" key="1">
    <source>
        <dbReference type="ARBA" id="ARBA00004123"/>
    </source>
</evidence>
<comment type="similarity">
    <text evidence="6">Belongs to the CTF8 family.</text>
</comment>
<evidence type="ECO:0000313" key="8">
    <source>
        <dbReference type="EMBL" id="PLW09112.1"/>
    </source>
</evidence>
<dbReference type="STRING" id="200324.A0A2N5U891"/>
<dbReference type="GO" id="GO:0007064">
    <property type="term" value="P:mitotic sister chromatid cohesion"/>
    <property type="evidence" value="ECO:0007669"/>
    <property type="project" value="InterPro"/>
</dbReference>
<evidence type="ECO:0000256" key="3">
    <source>
        <dbReference type="ARBA" id="ARBA00023125"/>
    </source>
</evidence>
<feature type="region of interest" description="Disordered" evidence="7">
    <location>
        <begin position="1"/>
        <end position="32"/>
    </location>
</feature>
<dbReference type="Pfam" id="PF09696">
    <property type="entry name" value="Ctf8"/>
    <property type="match status" value="1"/>
</dbReference>
<dbReference type="GO" id="GO:0031390">
    <property type="term" value="C:Ctf18 RFC-like complex"/>
    <property type="evidence" value="ECO:0007669"/>
    <property type="project" value="InterPro"/>
</dbReference>
<dbReference type="EMBL" id="PGCI01000208">
    <property type="protein sequence ID" value="PLW33960.1"/>
    <property type="molecule type" value="Genomic_DNA"/>
</dbReference>
<evidence type="ECO:0000256" key="7">
    <source>
        <dbReference type="SAM" id="MobiDB-lite"/>
    </source>
</evidence>
<organism evidence="9 11">
    <name type="scientific">Puccinia coronata f. sp. avenae</name>
    <dbReference type="NCBI Taxonomy" id="200324"/>
    <lineage>
        <taxon>Eukaryota</taxon>
        <taxon>Fungi</taxon>
        <taxon>Dikarya</taxon>
        <taxon>Basidiomycota</taxon>
        <taxon>Pucciniomycotina</taxon>
        <taxon>Pucciniomycetes</taxon>
        <taxon>Pucciniales</taxon>
        <taxon>Pucciniaceae</taxon>
        <taxon>Puccinia</taxon>
    </lineage>
</organism>
<dbReference type="EMBL" id="PGCJ01001122">
    <property type="protein sequence ID" value="PLW09112.1"/>
    <property type="molecule type" value="Genomic_DNA"/>
</dbReference>
<evidence type="ECO:0000256" key="5">
    <source>
        <dbReference type="ARBA" id="ARBA00023306"/>
    </source>
</evidence>
<evidence type="ECO:0000313" key="11">
    <source>
        <dbReference type="Proteomes" id="UP000235392"/>
    </source>
</evidence>
<evidence type="ECO:0000313" key="9">
    <source>
        <dbReference type="EMBL" id="PLW33960.1"/>
    </source>
</evidence>
<dbReference type="InterPro" id="IPR018607">
    <property type="entry name" value="Ctf8"/>
</dbReference>
<evidence type="ECO:0000313" key="10">
    <source>
        <dbReference type="Proteomes" id="UP000235388"/>
    </source>
</evidence>
<proteinExistence type="inferred from homology"/>
<dbReference type="Proteomes" id="UP000235388">
    <property type="component" value="Unassembled WGS sequence"/>
</dbReference>
<name>A0A2N5U891_9BASI</name>